<dbReference type="Pfam" id="PF00668">
    <property type="entry name" value="Condensation"/>
    <property type="match status" value="1"/>
</dbReference>
<dbReference type="InterPro" id="IPR023213">
    <property type="entry name" value="CAT-like_dom_sf"/>
</dbReference>
<accession>A0ABS1M240</accession>
<dbReference type="RefSeq" id="WP_201945931.1">
    <property type="nucleotide sequence ID" value="NZ_JAERRJ010000003.1"/>
</dbReference>
<sequence length="316" mass="34380">MRDFLTAYTARVAGQAPVWSPLPVDYIDYTLWKHEYLGDFGDPYSRASTQLRFWANNLVGRPAPLHLPFDRPRPVRANADGDAVPLAVAAHLHADLLTRARRSGASLLMVLQAAFALSVAAFAACPDVTVATAVSGRVDPLLADLVGNLADDVLLRVRLDRAADMDELLEQVRRVTLAAFANPDTSNPRLQRCLPQDARHPLFQATLILQRAAAADPEAFGSSDFSVTQVPTGVVRAKHDLEIGLTERYDHTGAPVGIDGLFVYPTALFDRATAERFVAKFTATVELIAAGYDGPITPLLLHGARRRGRRTGRVQA</sequence>
<protein>
    <recommendedName>
        <fullName evidence="1">Condensation domain-containing protein</fullName>
    </recommendedName>
</protein>
<dbReference type="Gene3D" id="3.30.559.30">
    <property type="entry name" value="Nonribosomal peptide synthetase, condensation domain"/>
    <property type="match status" value="1"/>
</dbReference>
<evidence type="ECO:0000259" key="1">
    <source>
        <dbReference type="Pfam" id="PF00668"/>
    </source>
</evidence>
<dbReference type="Proteomes" id="UP000602198">
    <property type="component" value="Unassembled WGS sequence"/>
</dbReference>
<dbReference type="EMBL" id="JAERRJ010000003">
    <property type="protein sequence ID" value="MBL1074733.1"/>
    <property type="molecule type" value="Genomic_DNA"/>
</dbReference>
<dbReference type="SUPFAM" id="SSF52777">
    <property type="entry name" value="CoA-dependent acyltransferases"/>
    <property type="match status" value="1"/>
</dbReference>
<feature type="domain" description="Condensation" evidence="1">
    <location>
        <begin position="1"/>
        <end position="296"/>
    </location>
</feature>
<comment type="caution">
    <text evidence="2">The sequence shown here is derived from an EMBL/GenBank/DDBJ whole genome shotgun (WGS) entry which is preliminary data.</text>
</comment>
<evidence type="ECO:0000313" key="2">
    <source>
        <dbReference type="EMBL" id="MBL1074733.1"/>
    </source>
</evidence>
<dbReference type="InterPro" id="IPR001242">
    <property type="entry name" value="Condensation_dom"/>
</dbReference>
<gene>
    <name evidence="2" type="ORF">JK358_10020</name>
</gene>
<name>A0ABS1M240_9NOCA</name>
<organism evidence="2 3">
    <name type="scientific">Nocardia acididurans</name>
    <dbReference type="NCBI Taxonomy" id="2802282"/>
    <lineage>
        <taxon>Bacteria</taxon>
        <taxon>Bacillati</taxon>
        <taxon>Actinomycetota</taxon>
        <taxon>Actinomycetes</taxon>
        <taxon>Mycobacteriales</taxon>
        <taxon>Nocardiaceae</taxon>
        <taxon>Nocardia</taxon>
    </lineage>
</organism>
<proteinExistence type="predicted"/>
<reference evidence="2 3" key="1">
    <citation type="submission" date="2021-01" db="EMBL/GenBank/DDBJ databases">
        <title>WGS of actinomycetes isolated from Thailand.</title>
        <authorList>
            <person name="Thawai C."/>
        </authorList>
    </citation>
    <scope>NUCLEOTIDE SEQUENCE [LARGE SCALE GENOMIC DNA]</scope>
    <source>
        <strain evidence="2 3">LPG 2</strain>
    </source>
</reference>
<dbReference type="Gene3D" id="3.30.559.10">
    <property type="entry name" value="Chloramphenicol acetyltransferase-like domain"/>
    <property type="match status" value="1"/>
</dbReference>
<dbReference type="PANTHER" id="PTHR45527:SF1">
    <property type="entry name" value="FATTY ACID SYNTHASE"/>
    <property type="match status" value="1"/>
</dbReference>
<keyword evidence="3" id="KW-1185">Reference proteome</keyword>
<dbReference type="PANTHER" id="PTHR45527">
    <property type="entry name" value="NONRIBOSOMAL PEPTIDE SYNTHETASE"/>
    <property type="match status" value="1"/>
</dbReference>
<evidence type="ECO:0000313" key="3">
    <source>
        <dbReference type="Proteomes" id="UP000602198"/>
    </source>
</evidence>